<reference evidence="6" key="1">
    <citation type="submission" date="2019-08" db="EMBL/GenBank/DDBJ databases">
        <authorList>
            <person name="Kucharzyk K."/>
            <person name="Murdoch R.W."/>
            <person name="Higgins S."/>
            <person name="Loffler F."/>
        </authorList>
    </citation>
    <scope>NUCLEOTIDE SEQUENCE</scope>
</reference>
<name>A0A645AMS8_9ZZZZ</name>
<keyword evidence="4" id="KW-0472">Membrane</keyword>
<dbReference type="EMBL" id="VSSQ01014848">
    <property type="protein sequence ID" value="MPM54535.1"/>
    <property type="molecule type" value="Genomic_DNA"/>
</dbReference>
<evidence type="ECO:0000256" key="2">
    <source>
        <dbReference type="ARBA" id="ARBA00022692"/>
    </source>
</evidence>
<dbReference type="GO" id="GO:0016020">
    <property type="term" value="C:membrane"/>
    <property type="evidence" value="ECO:0007669"/>
    <property type="project" value="UniProtKB-SubCell"/>
</dbReference>
<evidence type="ECO:0000256" key="1">
    <source>
        <dbReference type="ARBA" id="ARBA00004167"/>
    </source>
</evidence>
<evidence type="ECO:0000256" key="3">
    <source>
        <dbReference type="ARBA" id="ARBA00022989"/>
    </source>
</evidence>
<proteinExistence type="predicted"/>
<evidence type="ECO:0000259" key="5">
    <source>
        <dbReference type="Pfam" id="PF26002"/>
    </source>
</evidence>
<accession>A0A645AMS8</accession>
<sequence length="200" mass="22489">MRSDLNSLQIQIGQLKESLLDTGQQDTEKLNGLQTQLQLIVSQLRIGIREWELNYVLCAPVDGTITFTNYWTENQNVSTGEEIFTIVPNDDSPVIGKAQLPIARSGKVKTGQRVNIRLLNFPENEYGILQGNISLVPVQTAEVIYYTVEIQLPNQLVTTYKKGLPYLPSMQGQADIVTEDISLLERFILPVKRILSENSL</sequence>
<dbReference type="PANTHER" id="PTHR30386:SF26">
    <property type="entry name" value="TRANSPORT PROTEIN COMB"/>
    <property type="match status" value="1"/>
</dbReference>
<evidence type="ECO:0000313" key="6">
    <source>
        <dbReference type="EMBL" id="MPM54535.1"/>
    </source>
</evidence>
<dbReference type="InterPro" id="IPR050739">
    <property type="entry name" value="MFP"/>
</dbReference>
<dbReference type="InterPro" id="IPR058982">
    <property type="entry name" value="Beta-barrel_AprE"/>
</dbReference>
<keyword evidence="3" id="KW-1133">Transmembrane helix</keyword>
<dbReference type="Gene3D" id="2.40.30.170">
    <property type="match status" value="1"/>
</dbReference>
<comment type="subcellular location">
    <subcellularLocation>
        <location evidence="1">Membrane</location>
        <topology evidence="1">Single-pass membrane protein</topology>
    </subcellularLocation>
</comment>
<dbReference type="PANTHER" id="PTHR30386">
    <property type="entry name" value="MEMBRANE FUSION SUBUNIT OF EMRAB-TOLC MULTIDRUG EFFLUX PUMP"/>
    <property type="match status" value="1"/>
</dbReference>
<dbReference type="AlphaFoldDB" id="A0A645AMS8"/>
<feature type="domain" description="AprE-like beta-barrel" evidence="5">
    <location>
        <begin position="97"/>
        <end position="179"/>
    </location>
</feature>
<evidence type="ECO:0000256" key="4">
    <source>
        <dbReference type="ARBA" id="ARBA00023136"/>
    </source>
</evidence>
<keyword evidence="2" id="KW-0812">Transmembrane</keyword>
<dbReference type="Pfam" id="PF26002">
    <property type="entry name" value="Beta-barrel_AprE"/>
    <property type="match status" value="1"/>
</dbReference>
<gene>
    <name evidence="6" type="ORF">SDC9_101313</name>
</gene>
<protein>
    <recommendedName>
        <fullName evidence="5">AprE-like beta-barrel domain-containing protein</fullName>
    </recommendedName>
</protein>
<organism evidence="6">
    <name type="scientific">bioreactor metagenome</name>
    <dbReference type="NCBI Taxonomy" id="1076179"/>
    <lineage>
        <taxon>unclassified sequences</taxon>
        <taxon>metagenomes</taxon>
        <taxon>ecological metagenomes</taxon>
    </lineage>
</organism>
<comment type="caution">
    <text evidence="6">The sequence shown here is derived from an EMBL/GenBank/DDBJ whole genome shotgun (WGS) entry which is preliminary data.</text>
</comment>